<dbReference type="GO" id="GO:0008983">
    <property type="term" value="F:protein-glutamate O-methyltransferase activity"/>
    <property type="evidence" value="ECO:0007669"/>
    <property type="project" value="UniProtKB-EC"/>
</dbReference>
<dbReference type="InterPro" id="IPR036804">
    <property type="entry name" value="CheR_N_sf"/>
</dbReference>
<dbReference type="SMART" id="SM00138">
    <property type="entry name" value="MeTrc"/>
    <property type="match status" value="1"/>
</dbReference>
<dbReference type="SUPFAM" id="SSF53335">
    <property type="entry name" value="S-adenosyl-L-methionine-dependent methyltransferases"/>
    <property type="match status" value="1"/>
</dbReference>
<dbReference type="Pfam" id="PF01739">
    <property type="entry name" value="CheR"/>
    <property type="match status" value="1"/>
</dbReference>
<evidence type="ECO:0000256" key="1">
    <source>
        <dbReference type="ARBA" id="ARBA00001541"/>
    </source>
</evidence>
<evidence type="ECO:0000259" key="6">
    <source>
        <dbReference type="PROSITE" id="PS50123"/>
    </source>
</evidence>
<dbReference type="InterPro" id="IPR029063">
    <property type="entry name" value="SAM-dependent_MTases_sf"/>
</dbReference>
<keyword evidence="3 7" id="KW-0489">Methyltransferase</keyword>
<dbReference type="PANTHER" id="PTHR24422">
    <property type="entry name" value="CHEMOTAXIS PROTEIN METHYLTRANSFERASE"/>
    <property type="match status" value="1"/>
</dbReference>
<accession>A0A833LYU0</accession>
<comment type="caution">
    <text evidence="7">The sequence shown here is derived from an EMBL/GenBank/DDBJ whole genome shotgun (WGS) entry which is preliminary data.</text>
</comment>
<dbReference type="AlphaFoldDB" id="A0A833LYU0"/>
<dbReference type="PROSITE" id="PS50123">
    <property type="entry name" value="CHER"/>
    <property type="match status" value="1"/>
</dbReference>
<evidence type="ECO:0000313" key="7">
    <source>
        <dbReference type="EMBL" id="KAB2932640.1"/>
    </source>
</evidence>
<evidence type="ECO:0000256" key="3">
    <source>
        <dbReference type="ARBA" id="ARBA00022603"/>
    </source>
</evidence>
<dbReference type="PRINTS" id="PR00996">
    <property type="entry name" value="CHERMTFRASE"/>
</dbReference>
<dbReference type="PIRSF" id="PIRSF000410">
    <property type="entry name" value="CheR"/>
    <property type="match status" value="1"/>
</dbReference>
<evidence type="ECO:0000256" key="4">
    <source>
        <dbReference type="ARBA" id="ARBA00022679"/>
    </source>
</evidence>
<dbReference type="Gene3D" id="1.10.155.10">
    <property type="entry name" value="Chemotaxis receptor methyltransferase CheR, N-terminal domain"/>
    <property type="match status" value="1"/>
</dbReference>
<dbReference type="Gene3D" id="3.40.50.150">
    <property type="entry name" value="Vaccinia Virus protein VP39"/>
    <property type="match status" value="1"/>
</dbReference>
<dbReference type="Proteomes" id="UP000460298">
    <property type="component" value="Unassembled WGS sequence"/>
</dbReference>
<keyword evidence="5" id="KW-0949">S-adenosyl-L-methionine</keyword>
<dbReference type="EC" id="2.1.1.80" evidence="2"/>
<evidence type="ECO:0000256" key="5">
    <source>
        <dbReference type="ARBA" id="ARBA00022691"/>
    </source>
</evidence>
<comment type="catalytic activity">
    <reaction evidence="1">
        <text>L-glutamyl-[protein] + S-adenosyl-L-methionine = [protein]-L-glutamate 5-O-methyl ester + S-adenosyl-L-homocysteine</text>
        <dbReference type="Rhea" id="RHEA:24452"/>
        <dbReference type="Rhea" id="RHEA-COMP:10208"/>
        <dbReference type="Rhea" id="RHEA-COMP:10311"/>
        <dbReference type="ChEBI" id="CHEBI:29973"/>
        <dbReference type="ChEBI" id="CHEBI:57856"/>
        <dbReference type="ChEBI" id="CHEBI:59789"/>
        <dbReference type="ChEBI" id="CHEBI:82795"/>
        <dbReference type="EC" id="2.1.1.80"/>
    </reaction>
</comment>
<dbReference type="GO" id="GO:0032259">
    <property type="term" value="P:methylation"/>
    <property type="evidence" value="ECO:0007669"/>
    <property type="project" value="UniProtKB-KW"/>
</dbReference>
<dbReference type="InterPro" id="IPR026024">
    <property type="entry name" value="Chemotaxis_MeTrfase_CheR"/>
</dbReference>
<dbReference type="EMBL" id="WBUI01000008">
    <property type="protein sequence ID" value="KAB2932640.1"/>
    <property type="molecule type" value="Genomic_DNA"/>
</dbReference>
<reference evidence="7 8" key="1">
    <citation type="submission" date="2019-10" db="EMBL/GenBank/DDBJ databases">
        <title>Extracellular Electron Transfer in a Candidatus Methanoperedens spp. Enrichment Culture.</title>
        <authorList>
            <person name="Berger S."/>
            <person name="Rangel Shaw D."/>
            <person name="Berben T."/>
            <person name="In 'T Zandt M."/>
            <person name="Frank J."/>
            <person name="Reimann J."/>
            <person name="Jetten M.S.M."/>
            <person name="Welte C.U."/>
        </authorList>
    </citation>
    <scope>NUCLEOTIDE SEQUENCE [LARGE SCALE GENOMIC DNA]</scope>
    <source>
        <strain evidence="7">SB12</strain>
    </source>
</reference>
<protein>
    <recommendedName>
        <fullName evidence="2">protein-glutamate O-methyltransferase</fullName>
        <ecNumber evidence="2">2.1.1.80</ecNumber>
    </recommendedName>
</protein>
<dbReference type="Pfam" id="PF03705">
    <property type="entry name" value="CheR_N"/>
    <property type="match status" value="1"/>
</dbReference>
<dbReference type="SUPFAM" id="SSF47757">
    <property type="entry name" value="Chemotaxis receptor methyltransferase CheR, N-terminal domain"/>
    <property type="match status" value="1"/>
</dbReference>
<feature type="domain" description="CheR-type methyltransferase" evidence="6">
    <location>
        <begin position="17"/>
        <end position="287"/>
    </location>
</feature>
<name>A0A833LYU0_9LEPT</name>
<evidence type="ECO:0000313" key="8">
    <source>
        <dbReference type="Proteomes" id="UP000460298"/>
    </source>
</evidence>
<evidence type="ECO:0000256" key="2">
    <source>
        <dbReference type="ARBA" id="ARBA00012534"/>
    </source>
</evidence>
<organism evidence="7 8">
    <name type="scientific">Leptonema illini</name>
    <dbReference type="NCBI Taxonomy" id="183"/>
    <lineage>
        <taxon>Bacteria</taxon>
        <taxon>Pseudomonadati</taxon>
        <taxon>Spirochaetota</taxon>
        <taxon>Spirochaetia</taxon>
        <taxon>Leptospirales</taxon>
        <taxon>Leptospiraceae</taxon>
        <taxon>Leptonema</taxon>
    </lineage>
</organism>
<proteinExistence type="predicted"/>
<gene>
    <name evidence="7" type="ORF">F9K24_09680</name>
</gene>
<dbReference type="InterPro" id="IPR022641">
    <property type="entry name" value="CheR_N"/>
</dbReference>
<dbReference type="PANTHER" id="PTHR24422:SF26">
    <property type="entry name" value="CHEMOTAXIS PROTEIN METHYLTRANSFERASE"/>
    <property type="match status" value="1"/>
</dbReference>
<keyword evidence="4 7" id="KW-0808">Transferase</keyword>
<sequence>MRGPDRTKTEAPLNRPNNIVDAALTAKEFKTLADLVFHYTGIKMDDRKVPLMAGRLARRLRLLRLSNYSEYIDYLTADSSGEEREIFVDLITTHVTHFFREPEHFKFLARHLNSLQRYPLNVWSAAVSTGEEAYSIGLVLQDRLGSSRWQVLGTDISAESVARARTALYPMTGIDQIPEYYRSRFLLKGRDSMEGYFTLSREIRDQVKLDTMNLMDFTSLPGGFRPDIVFLRNVMIYFGQEEKQSVVDRVASVMPEGGILMIGHSESLNGLKTRFKLVQTAVYERIS</sequence>
<dbReference type="InterPro" id="IPR050903">
    <property type="entry name" value="Bact_Chemotaxis_MeTrfase"/>
</dbReference>
<dbReference type="InterPro" id="IPR022642">
    <property type="entry name" value="CheR_C"/>
</dbReference>
<dbReference type="InterPro" id="IPR000780">
    <property type="entry name" value="CheR_MeTrfase"/>
</dbReference>